<protein>
    <submittedName>
        <fullName evidence="2">Uncharacterized protein</fullName>
    </submittedName>
</protein>
<dbReference type="OrthoDB" id="3599502at2759"/>
<dbReference type="Proteomes" id="UP000664132">
    <property type="component" value="Unassembled WGS sequence"/>
</dbReference>
<organism evidence="2 3">
    <name type="scientific">Cadophora malorum</name>
    <dbReference type="NCBI Taxonomy" id="108018"/>
    <lineage>
        <taxon>Eukaryota</taxon>
        <taxon>Fungi</taxon>
        <taxon>Dikarya</taxon>
        <taxon>Ascomycota</taxon>
        <taxon>Pezizomycotina</taxon>
        <taxon>Leotiomycetes</taxon>
        <taxon>Helotiales</taxon>
        <taxon>Ploettnerulaceae</taxon>
        <taxon>Cadophora</taxon>
    </lineage>
</organism>
<feature type="region of interest" description="Disordered" evidence="1">
    <location>
        <begin position="1"/>
        <end position="24"/>
    </location>
</feature>
<name>A0A8H7TJK9_9HELO</name>
<feature type="compositionally biased region" description="Basic and acidic residues" evidence="1">
    <location>
        <begin position="69"/>
        <end position="78"/>
    </location>
</feature>
<feature type="region of interest" description="Disordered" evidence="1">
    <location>
        <begin position="45"/>
        <end position="78"/>
    </location>
</feature>
<keyword evidence="3" id="KW-1185">Reference proteome</keyword>
<evidence type="ECO:0000313" key="3">
    <source>
        <dbReference type="Proteomes" id="UP000664132"/>
    </source>
</evidence>
<proteinExistence type="predicted"/>
<evidence type="ECO:0000256" key="1">
    <source>
        <dbReference type="SAM" id="MobiDB-lite"/>
    </source>
</evidence>
<dbReference type="AlphaFoldDB" id="A0A8H7TJK9"/>
<sequence length="78" mass="8235">MPQVQPTNLPCQKTQPWKAHWPPASKAASGVEYGIEKGEVVVVDGTSARVSPPSRLAEEVSDGSGQMDGKGKEDAMAE</sequence>
<gene>
    <name evidence="2" type="ORF">IFR04_006143</name>
</gene>
<feature type="compositionally biased region" description="Polar residues" evidence="1">
    <location>
        <begin position="1"/>
        <end position="15"/>
    </location>
</feature>
<comment type="caution">
    <text evidence="2">The sequence shown here is derived from an EMBL/GenBank/DDBJ whole genome shotgun (WGS) entry which is preliminary data.</text>
</comment>
<evidence type="ECO:0000313" key="2">
    <source>
        <dbReference type="EMBL" id="KAG4420757.1"/>
    </source>
</evidence>
<accession>A0A8H7TJK9</accession>
<reference evidence="2" key="1">
    <citation type="submission" date="2021-02" db="EMBL/GenBank/DDBJ databases">
        <title>Genome sequence Cadophora malorum strain M34.</title>
        <authorList>
            <person name="Stefanovic E."/>
            <person name="Vu D."/>
            <person name="Scully C."/>
            <person name="Dijksterhuis J."/>
            <person name="Roader J."/>
            <person name="Houbraken J."/>
        </authorList>
    </citation>
    <scope>NUCLEOTIDE SEQUENCE</scope>
    <source>
        <strain evidence="2">M34</strain>
    </source>
</reference>
<dbReference type="EMBL" id="JAFJYH010000078">
    <property type="protein sequence ID" value="KAG4420757.1"/>
    <property type="molecule type" value="Genomic_DNA"/>
</dbReference>